<evidence type="ECO:0000256" key="4">
    <source>
        <dbReference type="ARBA" id="ARBA00023125"/>
    </source>
</evidence>
<dbReference type="NCBIfam" id="TIGR02937">
    <property type="entry name" value="sigma70-ECF"/>
    <property type="match status" value="1"/>
</dbReference>
<keyword evidence="10" id="KW-1185">Reference proteome</keyword>
<proteinExistence type="inferred from homology"/>
<sequence>MTETPPVFADPRDELADHIPALRAFAISLTRNVSEADDLVQEAILKAWSNIEKFTVGTDLRAWLFTILRNTFYSARRKTRREVADPEGAYAAALFDPPRHDGRLALDEFARAFDQLTPEHREVLILVGANGYSYEEAGAMMGVATGTAKSRAHRARARLAELLGLEEGEDPVAGQSAETLAVMGRSGIAAA</sequence>
<dbReference type="Gene3D" id="1.10.10.10">
    <property type="entry name" value="Winged helix-like DNA-binding domain superfamily/Winged helix DNA-binding domain"/>
    <property type="match status" value="1"/>
</dbReference>
<dbReference type="SUPFAM" id="SSF88659">
    <property type="entry name" value="Sigma3 and sigma4 domains of RNA polymerase sigma factors"/>
    <property type="match status" value="1"/>
</dbReference>
<dbReference type="Proteomes" id="UP000176562">
    <property type="component" value="Chromosome"/>
</dbReference>
<keyword evidence="4 6" id="KW-0238">DNA-binding</keyword>
<dbReference type="SUPFAM" id="SSF88946">
    <property type="entry name" value="Sigma2 domain of RNA polymerase sigma factors"/>
    <property type="match status" value="1"/>
</dbReference>
<comment type="similarity">
    <text evidence="1 6">Belongs to the sigma-70 factor family. ECF subfamily.</text>
</comment>
<dbReference type="InterPro" id="IPR007627">
    <property type="entry name" value="RNA_pol_sigma70_r2"/>
</dbReference>
<dbReference type="STRING" id="1850250.LPB142_07280"/>
<evidence type="ECO:0000313" key="9">
    <source>
        <dbReference type="EMBL" id="AOZ69149.1"/>
    </source>
</evidence>
<evidence type="ECO:0000259" key="7">
    <source>
        <dbReference type="Pfam" id="PF04542"/>
    </source>
</evidence>
<dbReference type="InterPro" id="IPR039425">
    <property type="entry name" value="RNA_pol_sigma-70-like"/>
</dbReference>
<dbReference type="InterPro" id="IPR013249">
    <property type="entry name" value="RNA_pol_sigma70_r4_t2"/>
</dbReference>
<feature type="domain" description="RNA polymerase sigma factor 70 region 4 type 2" evidence="8">
    <location>
        <begin position="107"/>
        <end position="159"/>
    </location>
</feature>
<keyword evidence="2 6" id="KW-0805">Transcription regulation</keyword>
<dbReference type="PANTHER" id="PTHR43133">
    <property type="entry name" value="RNA POLYMERASE ECF-TYPE SIGMA FACTO"/>
    <property type="match status" value="1"/>
</dbReference>
<dbReference type="InterPro" id="IPR036388">
    <property type="entry name" value="WH-like_DNA-bd_sf"/>
</dbReference>
<dbReference type="Pfam" id="PF04542">
    <property type="entry name" value="Sigma70_r2"/>
    <property type="match status" value="1"/>
</dbReference>
<evidence type="ECO:0000259" key="8">
    <source>
        <dbReference type="Pfam" id="PF08281"/>
    </source>
</evidence>
<keyword evidence="3 6" id="KW-0731">Sigma factor</keyword>
<dbReference type="InterPro" id="IPR013324">
    <property type="entry name" value="RNA_pol_sigma_r3/r4-like"/>
</dbReference>
<dbReference type="GO" id="GO:0016987">
    <property type="term" value="F:sigma factor activity"/>
    <property type="evidence" value="ECO:0007669"/>
    <property type="project" value="UniProtKB-KW"/>
</dbReference>
<evidence type="ECO:0000256" key="2">
    <source>
        <dbReference type="ARBA" id="ARBA00023015"/>
    </source>
</evidence>
<dbReference type="RefSeq" id="WP_068765080.1">
    <property type="nucleotide sequence ID" value="NZ_CP017781.1"/>
</dbReference>
<evidence type="ECO:0000256" key="5">
    <source>
        <dbReference type="ARBA" id="ARBA00023163"/>
    </source>
</evidence>
<evidence type="ECO:0000256" key="3">
    <source>
        <dbReference type="ARBA" id="ARBA00023082"/>
    </source>
</evidence>
<name>A0A1D9MBQ3_9RHOB</name>
<organism evidence="9 10">
    <name type="scientific">Rhodobacter xanthinilyticus</name>
    <dbReference type="NCBI Taxonomy" id="1850250"/>
    <lineage>
        <taxon>Bacteria</taxon>
        <taxon>Pseudomonadati</taxon>
        <taxon>Pseudomonadota</taxon>
        <taxon>Alphaproteobacteria</taxon>
        <taxon>Rhodobacterales</taxon>
        <taxon>Rhodobacter group</taxon>
        <taxon>Rhodobacter</taxon>
    </lineage>
</organism>
<keyword evidence="5 6" id="KW-0804">Transcription</keyword>
<dbReference type="InterPro" id="IPR014284">
    <property type="entry name" value="RNA_pol_sigma-70_dom"/>
</dbReference>
<dbReference type="InterPro" id="IPR000838">
    <property type="entry name" value="RNA_pol_sigma70_ECF_CS"/>
</dbReference>
<dbReference type="GO" id="GO:0006352">
    <property type="term" value="P:DNA-templated transcription initiation"/>
    <property type="evidence" value="ECO:0007669"/>
    <property type="project" value="InterPro"/>
</dbReference>
<dbReference type="KEGG" id="rhp:LPB142_07280"/>
<dbReference type="InterPro" id="IPR013325">
    <property type="entry name" value="RNA_pol_sigma_r2"/>
</dbReference>
<feature type="domain" description="RNA polymerase sigma-70 region 2" evidence="7">
    <location>
        <begin position="17"/>
        <end position="81"/>
    </location>
</feature>
<dbReference type="AlphaFoldDB" id="A0A1D9MBQ3"/>
<dbReference type="Pfam" id="PF08281">
    <property type="entry name" value="Sigma70_r4_2"/>
    <property type="match status" value="1"/>
</dbReference>
<protein>
    <recommendedName>
        <fullName evidence="6">RNA polymerase sigma factor</fullName>
    </recommendedName>
</protein>
<gene>
    <name evidence="9" type="ORF">LPB142_07280</name>
</gene>
<dbReference type="GO" id="GO:0003677">
    <property type="term" value="F:DNA binding"/>
    <property type="evidence" value="ECO:0007669"/>
    <property type="project" value="UniProtKB-KW"/>
</dbReference>
<dbReference type="PANTHER" id="PTHR43133:SF25">
    <property type="entry name" value="RNA POLYMERASE SIGMA FACTOR RFAY-RELATED"/>
    <property type="match status" value="1"/>
</dbReference>
<accession>A0A1D9MBQ3</accession>
<evidence type="ECO:0000256" key="6">
    <source>
        <dbReference type="RuleBase" id="RU000716"/>
    </source>
</evidence>
<dbReference type="PROSITE" id="PS01063">
    <property type="entry name" value="SIGMA70_ECF"/>
    <property type="match status" value="1"/>
</dbReference>
<dbReference type="EMBL" id="CP017781">
    <property type="protein sequence ID" value="AOZ69149.1"/>
    <property type="molecule type" value="Genomic_DNA"/>
</dbReference>
<reference evidence="9 10" key="1">
    <citation type="submission" date="2016-10" db="EMBL/GenBank/DDBJ databases">
        <title>Rhodobacter sp. LPB0142, isolated from sea water.</title>
        <authorList>
            <person name="Kim E."/>
            <person name="Yi H."/>
        </authorList>
    </citation>
    <scope>NUCLEOTIDE SEQUENCE [LARGE SCALE GENOMIC DNA]</scope>
    <source>
        <strain evidence="9 10">LPB0142</strain>
    </source>
</reference>
<evidence type="ECO:0000256" key="1">
    <source>
        <dbReference type="ARBA" id="ARBA00010641"/>
    </source>
</evidence>
<evidence type="ECO:0000313" key="10">
    <source>
        <dbReference type="Proteomes" id="UP000176562"/>
    </source>
</evidence>
<dbReference type="Gene3D" id="1.10.1740.10">
    <property type="match status" value="1"/>
</dbReference>
<dbReference type="NCBIfam" id="NF009198">
    <property type="entry name" value="PRK12546.1"/>
    <property type="match status" value="1"/>
</dbReference>
<dbReference type="CDD" id="cd06171">
    <property type="entry name" value="Sigma70_r4"/>
    <property type="match status" value="1"/>
</dbReference>